<evidence type="ECO:0000256" key="4">
    <source>
        <dbReference type="ARBA" id="ARBA00022568"/>
    </source>
</evidence>
<feature type="region of interest" description="Disordered" evidence="9">
    <location>
        <begin position="1"/>
        <end position="65"/>
    </location>
</feature>
<feature type="transmembrane region" description="Helical" evidence="10">
    <location>
        <begin position="483"/>
        <end position="504"/>
    </location>
</feature>
<dbReference type="SUPFAM" id="SSF48403">
    <property type="entry name" value="Ankyrin repeat"/>
    <property type="match status" value="1"/>
</dbReference>
<dbReference type="PANTHER" id="PTHR10582:SF2">
    <property type="entry name" value="INACTIVE"/>
    <property type="match status" value="1"/>
</dbReference>
<feature type="transmembrane region" description="Helical" evidence="10">
    <location>
        <begin position="672"/>
        <end position="693"/>
    </location>
</feature>
<evidence type="ECO:0000256" key="8">
    <source>
        <dbReference type="ARBA" id="ARBA00023303"/>
    </source>
</evidence>
<feature type="transmembrane region" description="Helical" evidence="10">
    <location>
        <begin position="442"/>
        <end position="463"/>
    </location>
</feature>
<feature type="transmembrane region" description="Helical" evidence="10">
    <location>
        <begin position="559"/>
        <end position="577"/>
    </location>
</feature>
<organism evidence="11 12">
    <name type="scientific">Physocladia obscura</name>
    <dbReference type="NCBI Taxonomy" id="109957"/>
    <lineage>
        <taxon>Eukaryota</taxon>
        <taxon>Fungi</taxon>
        <taxon>Fungi incertae sedis</taxon>
        <taxon>Chytridiomycota</taxon>
        <taxon>Chytridiomycota incertae sedis</taxon>
        <taxon>Chytridiomycetes</taxon>
        <taxon>Chytridiales</taxon>
        <taxon>Chytriomycetaceae</taxon>
        <taxon>Physocladia</taxon>
    </lineage>
</organism>
<evidence type="ECO:0000256" key="6">
    <source>
        <dbReference type="ARBA" id="ARBA00022837"/>
    </source>
</evidence>
<evidence type="ECO:0000313" key="11">
    <source>
        <dbReference type="EMBL" id="KAJ3114699.1"/>
    </source>
</evidence>
<proteinExistence type="predicted"/>
<dbReference type="GO" id="GO:0098703">
    <property type="term" value="P:calcium ion import across plasma membrane"/>
    <property type="evidence" value="ECO:0007669"/>
    <property type="project" value="TreeGrafter"/>
</dbReference>
<keyword evidence="10" id="KW-0472">Membrane</keyword>
<evidence type="ECO:0000256" key="9">
    <source>
        <dbReference type="SAM" id="MobiDB-lite"/>
    </source>
</evidence>
<keyword evidence="8" id="KW-0407">Ion channel</keyword>
<name>A0AAD5XEF3_9FUNG</name>
<dbReference type="InterPro" id="IPR002110">
    <property type="entry name" value="Ankyrin_rpt"/>
</dbReference>
<dbReference type="AlphaFoldDB" id="A0AAD5XEF3"/>
<dbReference type="InterPro" id="IPR008347">
    <property type="entry name" value="TrpV1-4"/>
</dbReference>
<feature type="transmembrane region" description="Helical" evidence="10">
    <location>
        <begin position="524"/>
        <end position="547"/>
    </location>
</feature>
<dbReference type="Proteomes" id="UP001211907">
    <property type="component" value="Unassembled WGS sequence"/>
</dbReference>
<reference evidence="11" key="1">
    <citation type="submission" date="2020-05" db="EMBL/GenBank/DDBJ databases">
        <title>Phylogenomic resolution of chytrid fungi.</title>
        <authorList>
            <person name="Stajich J.E."/>
            <person name="Amses K."/>
            <person name="Simmons R."/>
            <person name="Seto K."/>
            <person name="Myers J."/>
            <person name="Bonds A."/>
            <person name="Quandt C.A."/>
            <person name="Barry K."/>
            <person name="Liu P."/>
            <person name="Grigoriev I."/>
            <person name="Longcore J.E."/>
            <person name="James T.Y."/>
        </authorList>
    </citation>
    <scope>NUCLEOTIDE SEQUENCE</scope>
    <source>
        <strain evidence="11">JEL0513</strain>
    </source>
</reference>
<accession>A0AAD5XEF3</accession>
<keyword evidence="6" id="KW-0106">Calcium</keyword>
<evidence type="ECO:0000256" key="5">
    <source>
        <dbReference type="ARBA" id="ARBA00022737"/>
    </source>
</evidence>
<gene>
    <name evidence="11" type="primary">TRPV6_1</name>
    <name evidence="11" type="ORF">HK100_001576</name>
</gene>
<dbReference type="Gene3D" id="1.25.40.20">
    <property type="entry name" value="Ankyrin repeat-containing domain"/>
    <property type="match status" value="1"/>
</dbReference>
<evidence type="ECO:0000313" key="12">
    <source>
        <dbReference type="Proteomes" id="UP001211907"/>
    </source>
</evidence>
<keyword evidence="4" id="KW-0109">Calcium transport</keyword>
<feature type="transmembrane region" description="Helical" evidence="10">
    <location>
        <begin position="598"/>
        <end position="620"/>
    </location>
</feature>
<dbReference type="PRINTS" id="PR01768">
    <property type="entry name" value="TRPVRECEPTOR"/>
</dbReference>
<keyword evidence="12" id="KW-1185">Reference proteome</keyword>
<sequence length="867" mass="98966">MVLNNRRASRATAASDNNSNTNSDGENDGETMFPVDTDNFGLAVPTNRNSNNQQQQQRRQQQQQPELFAQANGMNALTVAPALASVPANVSASFGSAQTQTSRRGQTQINLFKDNNLWQSCVEGRLEDFQRFATQPFLPLSESDSDTDSSSPKRRGECERGAEGETVLHVAVLFKHEKLIFWLVKEFPTLINDIYIKHRYLGETALHVAVVNAGYEKDASGNFVLDKDGRKKDDLSIVKLLVENGANVNGPLVFGSEFHQDQDMGCLYYGQSILQFAASNKKDDIVKYLVENEHDPADLTTIDFYGNNVLHVLTYHGNFNMSLFRYLQHRNLLDRKKNPTIPDITRARNKSNMTCFQVGISRKHIITLEAMKEIIWEFGFARQYKVLLDDIDPLQTSDAKHAKDSKSAIELAVDNNDKEILSHPLMQAVLKIKWSLYCRKSFLYQFTISILLVLFFTTCISLQPSSLQDRRNYTVTDDNRHPIPRLVFEVLSLIGTIVVVFGEFHEIYVQKWKYFTNHGASQNIVQWTLSLMIWGIVILRWVIAAIFPNSFQTIRDCENVLFGFAAIWGWIFLLDFGKGFESTGPLVLIFKRMVFEDFLTWIVLYAALTVGFAAALFLQMQAVPYLTVDESVPSLDWTEFPGAILWTARFIFMQAIFDDFRSSRIPAFTEFLYIIYGFVVLILLFNVLIAMLAETLKVIASDSEGYWRVQFADLLIQTDEALSPRKKNFFLTHLGWVDDAANVPNEKTNTTATESRYFIFTERDNVTIDPLTNKKHTAVETLKIIVARDRKGHPIEVDTDGSNWKGWTDDLVKIVTEGEQAHAAWWNNHQMKIPEKDTTRAEKIAKSMTDLHKQKFGAHKQKLFRDY</sequence>
<comment type="subcellular location">
    <subcellularLocation>
        <location evidence="1">Cell membrane</location>
        <topology evidence="1">Multi-pass membrane protein</topology>
    </subcellularLocation>
</comment>
<dbReference type="InterPro" id="IPR024862">
    <property type="entry name" value="TRPV"/>
</dbReference>
<keyword evidence="10" id="KW-0812">Transmembrane</keyword>
<comment type="caution">
    <text evidence="11">The sequence shown here is derived from an EMBL/GenBank/DDBJ whole genome shotgun (WGS) entry which is preliminary data.</text>
</comment>
<dbReference type="Pfam" id="PF12796">
    <property type="entry name" value="Ank_2"/>
    <property type="match status" value="1"/>
</dbReference>
<evidence type="ECO:0000256" key="10">
    <source>
        <dbReference type="SAM" id="Phobius"/>
    </source>
</evidence>
<feature type="region of interest" description="Disordered" evidence="9">
    <location>
        <begin position="137"/>
        <end position="160"/>
    </location>
</feature>
<dbReference type="GO" id="GO:0005262">
    <property type="term" value="F:calcium channel activity"/>
    <property type="evidence" value="ECO:0007669"/>
    <property type="project" value="TreeGrafter"/>
</dbReference>
<keyword evidence="10" id="KW-1133">Transmembrane helix</keyword>
<dbReference type="SMART" id="SM00248">
    <property type="entry name" value="ANK"/>
    <property type="match status" value="4"/>
</dbReference>
<evidence type="ECO:0000256" key="2">
    <source>
        <dbReference type="ARBA" id="ARBA00022448"/>
    </source>
</evidence>
<feature type="compositionally biased region" description="Low complexity" evidence="9">
    <location>
        <begin position="47"/>
        <end position="64"/>
    </location>
</feature>
<feature type="compositionally biased region" description="Low complexity" evidence="9">
    <location>
        <begin position="1"/>
        <end position="24"/>
    </location>
</feature>
<dbReference type="GO" id="GO:0005886">
    <property type="term" value="C:plasma membrane"/>
    <property type="evidence" value="ECO:0007669"/>
    <property type="project" value="UniProtKB-SubCell"/>
</dbReference>
<dbReference type="InterPro" id="IPR036770">
    <property type="entry name" value="Ankyrin_rpt-contain_sf"/>
</dbReference>
<protein>
    <submittedName>
        <fullName evidence="11">Transient receptor putative cation channel sub V member 6</fullName>
    </submittedName>
</protein>
<evidence type="ECO:0000256" key="1">
    <source>
        <dbReference type="ARBA" id="ARBA00004651"/>
    </source>
</evidence>
<dbReference type="EMBL" id="JADGJH010001346">
    <property type="protein sequence ID" value="KAJ3114699.1"/>
    <property type="molecule type" value="Genomic_DNA"/>
</dbReference>
<keyword evidence="11" id="KW-0675">Receptor</keyword>
<evidence type="ECO:0000256" key="3">
    <source>
        <dbReference type="ARBA" id="ARBA00022475"/>
    </source>
</evidence>
<dbReference type="PANTHER" id="PTHR10582">
    <property type="entry name" value="TRANSIENT RECEPTOR POTENTIAL ION CHANNEL PROTEIN"/>
    <property type="match status" value="1"/>
</dbReference>
<keyword evidence="2" id="KW-0813">Transport</keyword>
<keyword evidence="3" id="KW-1003">Cell membrane</keyword>
<keyword evidence="7" id="KW-0406">Ion transport</keyword>
<keyword evidence="5" id="KW-0677">Repeat</keyword>
<evidence type="ECO:0000256" key="7">
    <source>
        <dbReference type="ARBA" id="ARBA00023065"/>
    </source>
</evidence>